<accession>A0ABU1EL06</accession>
<keyword evidence="1" id="KW-0472">Membrane</keyword>
<keyword evidence="3" id="KW-1185">Reference proteome</keyword>
<protein>
    <submittedName>
        <fullName evidence="2">Uncharacterized protein</fullName>
    </submittedName>
</protein>
<feature type="transmembrane region" description="Helical" evidence="1">
    <location>
        <begin position="9"/>
        <end position="27"/>
    </location>
</feature>
<gene>
    <name evidence="2" type="ORF">RE431_00350</name>
</gene>
<reference evidence="3" key="1">
    <citation type="submission" date="2023-07" db="EMBL/GenBank/DDBJ databases">
        <title>Christiangramia sp. SM2212., a novel bacterium of the family Flavobacteriaceae isolated from the sea sediment.</title>
        <authorList>
            <person name="Wang J."/>
            <person name="Zhang X."/>
        </authorList>
    </citation>
    <scope>NUCLEOTIDE SEQUENCE [LARGE SCALE GENOMIC DNA]</scope>
    <source>
        <strain evidence="3">SM2212</strain>
    </source>
</reference>
<evidence type="ECO:0000256" key="1">
    <source>
        <dbReference type="SAM" id="Phobius"/>
    </source>
</evidence>
<dbReference type="Proteomes" id="UP001257234">
    <property type="component" value="Unassembled WGS sequence"/>
</dbReference>
<evidence type="ECO:0000313" key="2">
    <source>
        <dbReference type="EMBL" id="MDR5589069.1"/>
    </source>
</evidence>
<comment type="caution">
    <text evidence="2">The sequence shown here is derived from an EMBL/GenBank/DDBJ whole genome shotgun (WGS) entry which is preliminary data.</text>
</comment>
<dbReference type="RefSeq" id="WP_309559971.1">
    <property type="nucleotide sequence ID" value="NZ_JAVJIU010000001.1"/>
</dbReference>
<dbReference type="EMBL" id="JAVJIU010000001">
    <property type="protein sequence ID" value="MDR5589069.1"/>
    <property type="molecule type" value="Genomic_DNA"/>
</dbReference>
<organism evidence="2 3">
    <name type="scientific">Christiangramia sediminicola</name>
    <dbReference type="NCBI Taxonomy" id="3073267"/>
    <lineage>
        <taxon>Bacteria</taxon>
        <taxon>Pseudomonadati</taxon>
        <taxon>Bacteroidota</taxon>
        <taxon>Flavobacteriia</taxon>
        <taxon>Flavobacteriales</taxon>
        <taxon>Flavobacteriaceae</taxon>
        <taxon>Christiangramia</taxon>
    </lineage>
</organism>
<sequence length="44" mass="5140">MSTKLSKGDYFKIFIIIMIIFFAYSIINDWEHFKAGLLGLSPNR</sequence>
<keyword evidence="1" id="KW-0812">Transmembrane</keyword>
<name>A0ABU1EL06_9FLAO</name>
<proteinExistence type="predicted"/>
<evidence type="ECO:0000313" key="3">
    <source>
        <dbReference type="Proteomes" id="UP001257234"/>
    </source>
</evidence>
<keyword evidence="1" id="KW-1133">Transmembrane helix</keyword>